<evidence type="ECO:0000313" key="2">
    <source>
        <dbReference type="Proteomes" id="UP001597114"/>
    </source>
</evidence>
<protein>
    <submittedName>
        <fullName evidence="1">Uncharacterized protein</fullName>
    </submittedName>
</protein>
<dbReference type="EMBL" id="JBHUCO010000037">
    <property type="protein sequence ID" value="MFD1521582.1"/>
    <property type="molecule type" value="Genomic_DNA"/>
</dbReference>
<keyword evidence="2" id="KW-1185">Reference proteome</keyword>
<name>A0ABW4F3T5_9PSEU</name>
<gene>
    <name evidence="1" type="ORF">ACFSJD_29080</name>
</gene>
<dbReference type="RefSeq" id="WP_344724078.1">
    <property type="nucleotide sequence ID" value="NZ_BAAAUS010000024.1"/>
</dbReference>
<proteinExistence type="predicted"/>
<comment type="caution">
    <text evidence="1">The sequence shown here is derived from an EMBL/GenBank/DDBJ whole genome shotgun (WGS) entry which is preliminary data.</text>
</comment>
<organism evidence="1 2">
    <name type="scientific">Pseudonocardia yunnanensis</name>
    <dbReference type="NCBI Taxonomy" id="58107"/>
    <lineage>
        <taxon>Bacteria</taxon>
        <taxon>Bacillati</taxon>
        <taxon>Actinomycetota</taxon>
        <taxon>Actinomycetes</taxon>
        <taxon>Pseudonocardiales</taxon>
        <taxon>Pseudonocardiaceae</taxon>
        <taxon>Pseudonocardia</taxon>
    </lineage>
</organism>
<accession>A0ABW4F3T5</accession>
<sequence length="46" mass="5035">MTRQKSVMPTQARRTATPWIADQSHGFACAAGWLKINVGCHAEPIP</sequence>
<evidence type="ECO:0000313" key="1">
    <source>
        <dbReference type="EMBL" id="MFD1521582.1"/>
    </source>
</evidence>
<dbReference type="Proteomes" id="UP001597114">
    <property type="component" value="Unassembled WGS sequence"/>
</dbReference>
<reference evidence="2" key="1">
    <citation type="journal article" date="2019" name="Int. J. Syst. Evol. Microbiol.">
        <title>The Global Catalogue of Microorganisms (GCM) 10K type strain sequencing project: providing services to taxonomists for standard genome sequencing and annotation.</title>
        <authorList>
            <consortium name="The Broad Institute Genomics Platform"/>
            <consortium name="The Broad Institute Genome Sequencing Center for Infectious Disease"/>
            <person name="Wu L."/>
            <person name="Ma J."/>
        </authorList>
    </citation>
    <scope>NUCLEOTIDE SEQUENCE [LARGE SCALE GENOMIC DNA]</scope>
    <source>
        <strain evidence="2">CCM 7043</strain>
    </source>
</reference>